<dbReference type="Pfam" id="PF06271">
    <property type="entry name" value="RDD"/>
    <property type="match status" value="1"/>
</dbReference>
<evidence type="ECO:0000256" key="2">
    <source>
        <dbReference type="ARBA" id="ARBA00022692"/>
    </source>
</evidence>
<keyword evidence="2 5" id="KW-0812">Transmembrane</keyword>
<dbReference type="AlphaFoldDB" id="A0A7X4HIQ7"/>
<evidence type="ECO:0000256" key="1">
    <source>
        <dbReference type="ARBA" id="ARBA00004141"/>
    </source>
</evidence>
<evidence type="ECO:0000256" key="5">
    <source>
        <dbReference type="SAM" id="Phobius"/>
    </source>
</evidence>
<organism evidence="7 8">
    <name type="scientific">Pseudoduganella aquatica</name>
    <dbReference type="NCBI Taxonomy" id="2660641"/>
    <lineage>
        <taxon>Bacteria</taxon>
        <taxon>Pseudomonadati</taxon>
        <taxon>Pseudomonadota</taxon>
        <taxon>Betaproteobacteria</taxon>
        <taxon>Burkholderiales</taxon>
        <taxon>Oxalobacteraceae</taxon>
        <taxon>Telluria group</taxon>
        <taxon>Pseudoduganella</taxon>
    </lineage>
</organism>
<feature type="transmembrane region" description="Helical" evidence="5">
    <location>
        <begin position="41"/>
        <end position="62"/>
    </location>
</feature>
<feature type="transmembrane region" description="Helical" evidence="5">
    <location>
        <begin position="123"/>
        <end position="143"/>
    </location>
</feature>
<keyword evidence="4 5" id="KW-0472">Membrane</keyword>
<proteinExistence type="predicted"/>
<evidence type="ECO:0000313" key="7">
    <source>
        <dbReference type="EMBL" id="MYN10910.1"/>
    </source>
</evidence>
<keyword evidence="8" id="KW-1185">Reference proteome</keyword>
<evidence type="ECO:0000256" key="3">
    <source>
        <dbReference type="ARBA" id="ARBA00022989"/>
    </source>
</evidence>
<accession>A0A7X4HIQ7</accession>
<dbReference type="GO" id="GO:0016020">
    <property type="term" value="C:membrane"/>
    <property type="evidence" value="ECO:0007669"/>
    <property type="project" value="UniProtKB-SubCell"/>
</dbReference>
<name>A0A7X4HIQ7_9BURK</name>
<feature type="domain" description="RDD" evidence="6">
    <location>
        <begin position="35"/>
        <end position="156"/>
    </location>
</feature>
<evidence type="ECO:0000256" key="4">
    <source>
        <dbReference type="ARBA" id="ARBA00023136"/>
    </source>
</evidence>
<feature type="transmembrane region" description="Helical" evidence="5">
    <location>
        <begin position="71"/>
        <end position="91"/>
    </location>
</feature>
<dbReference type="InterPro" id="IPR010432">
    <property type="entry name" value="RDD"/>
</dbReference>
<dbReference type="RefSeq" id="WP_161075191.1">
    <property type="nucleotide sequence ID" value="NZ_WWCU01000048.1"/>
</dbReference>
<protein>
    <submittedName>
        <fullName evidence="7">RDD family protein</fullName>
    </submittedName>
</protein>
<dbReference type="PANTHER" id="PTHR38480">
    <property type="entry name" value="SLR0254 PROTEIN"/>
    <property type="match status" value="1"/>
</dbReference>
<reference evidence="7 8" key="1">
    <citation type="submission" date="2019-12" db="EMBL/GenBank/DDBJ databases">
        <title>Novel species isolated from a subtropical stream in China.</title>
        <authorList>
            <person name="Lu H."/>
        </authorList>
    </citation>
    <scope>NUCLEOTIDE SEQUENCE [LARGE SCALE GENOMIC DNA]</scope>
    <source>
        <strain evidence="7 8">FT127W</strain>
    </source>
</reference>
<sequence>MDTIAIHDRISITALIDGRLSLTTPEGTRLLLTPAGPAPRAWAWALDVSLWLAFMLAATLLLRGPRMAQGVLAVLAFVSYWGYPVICEVYFQGQTVGKRALGLQVRRDNGLPVGWRESMLRNLLLVADFLPLAYATGLACMLYDRQFRRLGDIVAGTLVVYRDKPPARPAAAARDAAPLPPPFPLTSAQQRALADLFEREQGLPQARLEELGDVAEPLTGTTGAASLERLRSYAAGLKQ</sequence>
<dbReference type="EMBL" id="WWCU01000048">
    <property type="protein sequence ID" value="MYN10910.1"/>
    <property type="molecule type" value="Genomic_DNA"/>
</dbReference>
<keyword evidence="3 5" id="KW-1133">Transmembrane helix</keyword>
<comment type="caution">
    <text evidence="7">The sequence shown here is derived from an EMBL/GenBank/DDBJ whole genome shotgun (WGS) entry which is preliminary data.</text>
</comment>
<evidence type="ECO:0000313" key="8">
    <source>
        <dbReference type="Proteomes" id="UP000450676"/>
    </source>
</evidence>
<gene>
    <name evidence="7" type="ORF">GTP77_26685</name>
</gene>
<dbReference type="Proteomes" id="UP000450676">
    <property type="component" value="Unassembled WGS sequence"/>
</dbReference>
<comment type="subcellular location">
    <subcellularLocation>
        <location evidence="1">Membrane</location>
        <topology evidence="1">Multi-pass membrane protein</topology>
    </subcellularLocation>
</comment>
<evidence type="ECO:0000259" key="6">
    <source>
        <dbReference type="Pfam" id="PF06271"/>
    </source>
</evidence>
<dbReference type="PANTHER" id="PTHR38480:SF1">
    <property type="entry name" value="SLR0254 PROTEIN"/>
    <property type="match status" value="1"/>
</dbReference>